<dbReference type="GeneID" id="63752200"/>
<accession>A0A1L9RQU8</accession>
<evidence type="ECO:0000313" key="2">
    <source>
        <dbReference type="EMBL" id="OJJ37304.1"/>
    </source>
</evidence>
<reference evidence="3" key="1">
    <citation type="journal article" date="2017" name="Genome Biol.">
        <title>Comparative genomics reveals high biological diversity and specific adaptations in the industrially and medically important fungal genus Aspergillus.</title>
        <authorList>
            <person name="de Vries R.P."/>
            <person name="Riley R."/>
            <person name="Wiebenga A."/>
            <person name="Aguilar-Osorio G."/>
            <person name="Amillis S."/>
            <person name="Uchima C.A."/>
            <person name="Anderluh G."/>
            <person name="Asadollahi M."/>
            <person name="Askin M."/>
            <person name="Barry K."/>
            <person name="Battaglia E."/>
            <person name="Bayram O."/>
            <person name="Benocci T."/>
            <person name="Braus-Stromeyer S.A."/>
            <person name="Caldana C."/>
            <person name="Canovas D."/>
            <person name="Cerqueira G.C."/>
            <person name="Chen F."/>
            <person name="Chen W."/>
            <person name="Choi C."/>
            <person name="Clum A."/>
            <person name="Dos Santos R.A."/>
            <person name="Damasio A.R."/>
            <person name="Diallinas G."/>
            <person name="Emri T."/>
            <person name="Fekete E."/>
            <person name="Flipphi M."/>
            <person name="Freyberg S."/>
            <person name="Gallo A."/>
            <person name="Gournas C."/>
            <person name="Habgood R."/>
            <person name="Hainaut M."/>
            <person name="Harispe M.L."/>
            <person name="Henrissat B."/>
            <person name="Hilden K.S."/>
            <person name="Hope R."/>
            <person name="Hossain A."/>
            <person name="Karabika E."/>
            <person name="Karaffa L."/>
            <person name="Karanyi Z."/>
            <person name="Krasevec N."/>
            <person name="Kuo A."/>
            <person name="Kusch H."/>
            <person name="LaButti K."/>
            <person name="Lagendijk E.L."/>
            <person name="Lapidus A."/>
            <person name="Levasseur A."/>
            <person name="Lindquist E."/>
            <person name="Lipzen A."/>
            <person name="Logrieco A.F."/>
            <person name="MacCabe A."/>
            <person name="Maekelae M.R."/>
            <person name="Malavazi I."/>
            <person name="Melin P."/>
            <person name="Meyer V."/>
            <person name="Mielnichuk N."/>
            <person name="Miskei M."/>
            <person name="Molnar A.P."/>
            <person name="Mule G."/>
            <person name="Ngan C.Y."/>
            <person name="Orejas M."/>
            <person name="Orosz E."/>
            <person name="Ouedraogo J.P."/>
            <person name="Overkamp K.M."/>
            <person name="Park H.-S."/>
            <person name="Perrone G."/>
            <person name="Piumi F."/>
            <person name="Punt P.J."/>
            <person name="Ram A.F."/>
            <person name="Ramon A."/>
            <person name="Rauscher S."/>
            <person name="Record E."/>
            <person name="Riano-Pachon D.M."/>
            <person name="Robert V."/>
            <person name="Roehrig J."/>
            <person name="Ruller R."/>
            <person name="Salamov A."/>
            <person name="Salih N.S."/>
            <person name="Samson R.A."/>
            <person name="Sandor E."/>
            <person name="Sanguinetti M."/>
            <person name="Schuetze T."/>
            <person name="Sepcic K."/>
            <person name="Shelest E."/>
            <person name="Sherlock G."/>
            <person name="Sophianopoulou V."/>
            <person name="Squina F.M."/>
            <person name="Sun H."/>
            <person name="Susca A."/>
            <person name="Todd R.B."/>
            <person name="Tsang A."/>
            <person name="Unkles S.E."/>
            <person name="van de Wiele N."/>
            <person name="van Rossen-Uffink D."/>
            <person name="Oliveira J.V."/>
            <person name="Vesth T.C."/>
            <person name="Visser J."/>
            <person name="Yu J.-H."/>
            <person name="Zhou M."/>
            <person name="Andersen M.R."/>
            <person name="Archer D.B."/>
            <person name="Baker S.E."/>
            <person name="Benoit I."/>
            <person name="Brakhage A.A."/>
            <person name="Braus G.H."/>
            <person name="Fischer R."/>
            <person name="Frisvad J.C."/>
            <person name="Goldman G.H."/>
            <person name="Houbraken J."/>
            <person name="Oakley B."/>
            <person name="Pocsi I."/>
            <person name="Scazzocchio C."/>
            <person name="Seiboth B."/>
            <person name="vanKuyk P.A."/>
            <person name="Wortman J."/>
            <person name="Dyer P.S."/>
            <person name="Grigoriev I.V."/>
        </authorList>
    </citation>
    <scope>NUCLEOTIDE SEQUENCE [LARGE SCALE GENOMIC DNA]</scope>
    <source>
        <strain evidence="3">DTO 134E9</strain>
    </source>
</reference>
<sequence>MATAAAPTVERARYTRMINVAPLSKAAELLCRWYVDAGHDHTSFHEPQNPGFLVCCIVIVVFIFSQFHFDSAALHFSSILGAVLQGGSRERLIDRNIEKMHCACALVLQRLSSSIASPAPNDAVTLVLGIVNNAFHTVKVSILCKGGVGAVFEFPKKCCRILMM</sequence>
<dbReference type="Proteomes" id="UP000184383">
    <property type="component" value="Unassembled WGS sequence"/>
</dbReference>
<evidence type="ECO:0000313" key="3">
    <source>
        <dbReference type="Proteomes" id="UP000184383"/>
    </source>
</evidence>
<keyword evidence="3" id="KW-1185">Reference proteome</keyword>
<dbReference type="AlphaFoldDB" id="A0A1L9RQU8"/>
<protein>
    <submittedName>
        <fullName evidence="2">Uncharacterized protein</fullName>
    </submittedName>
</protein>
<proteinExistence type="predicted"/>
<gene>
    <name evidence="2" type="ORF">ASPWEDRAFT_447963</name>
</gene>
<keyword evidence="1" id="KW-1133">Transmembrane helix</keyword>
<feature type="transmembrane region" description="Helical" evidence="1">
    <location>
        <begin position="51"/>
        <end position="69"/>
    </location>
</feature>
<name>A0A1L9RQU8_ASPWE</name>
<dbReference type="VEuPathDB" id="FungiDB:ASPWEDRAFT_447963"/>
<dbReference type="EMBL" id="KV878211">
    <property type="protein sequence ID" value="OJJ37304.1"/>
    <property type="molecule type" value="Genomic_DNA"/>
</dbReference>
<organism evidence="2 3">
    <name type="scientific">Aspergillus wentii DTO 134E9</name>
    <dbReference type="NCBI Taxonomy" id="1073089"/>
    <lineage>
        <taxon>Eukaryota</taxon>
        <taxon>Fungi</taxon>
        <taxon>Dikarya</taxon>
        <taxon>Ascomycota</taxon>
        <taxon>Pezizomycotina</taxon>
        <taxon>Eurotiomycetes</taxon>
        <taxon>Eurotiomycetidae</taxon>
        <taxon>Eurotiales</taxon>
        <taxon>Aspergillaceae</taxon>
        <taxon>Aspergillus</taxon>
        <taxon>Aspergillus subgen. Cremei</taxon>
    </lineage>
</organism>
<evidence type="ECO:0000256" key="1">
    <source>
        <dbReference type="SAM" id="Phobius"/>
    </source>
</evidence>
<keyword evidence="1" id="KW-0812">Transmembrane</keyword>
<keyword evidence="1" id="KW-0472">Membrane</keyword>
<dbReference type="RefSeq" id="XP_040690980.1">
    <property type="nucleotide sequence ID" value="XM_040836352.1"/>
</dbReference>